<gene>
    <name evidence="1" type="ORF">Acy02nite_92050</name>
</gene>
<evidence type="ECO:0000313" key="2">
    <source>
        <dbReference type="Proteomes" id="UP000619479"/>
    </source>
</evidence>
<proteinExistence type="predicted"/>
<protein>
    <submittedName>
        <fullName evidence="1">Uncharacterized protein</fullName>
    </submittedName>
</protein>
<dbReference type="EMBL" id="BOMH01000130">
    <property type="protein sequence ID" value="GID71324.1"/>
    <property type="molecule type" value="Genomic_DNA"/>
</dbReference>
<name>A0A919ISH1_9ACTN</name>
<comment type="caution">
    <text evidence="1">The sequence shown here is derived from an EMBL/GenBank/DDBJ whole genome shotgun (WGS) entry which is preliminary data.</text>
</comment>
<organism evidence="1 2">
    <name type="scientific">Actinoplanes cyaneus</name>
    <dbReference type="NCBI Taxonomy" id="52696"/>
    <lineage>
        <taxon>Bacteria</taxon>
        <taxon>Bacillati</taxon>
        <taxon>Actinomycetota</taxon>
        <taxon>Actinomycetes</taxon>
        <taxon>Micromonosporales</taxon>
        <taxon>Micromonosporaceae</taxon>
        <taxon>Actinoplanes</taxon>
    </lineage>
</organism>
<dbReference type="Proteomes" id="UP000619479">
    <property type="component" value="Unassembled WGS sequence"/>
</dbReference>
<accession>A0A919ISH1</accession>
<keyword evidence="2" id="KW-1185">Reference proteome</keyword>
<evidence type="ECO:0000313" key="1">
    <source>
        <dbReference type="EMBL" id="GID71324.1"/>
    </source>
</evidence>
<sequence length="164" mass="18024">MLQPGRIEFVSDDYIRLIPTDPAWQPKPHDAAAAVAYVTGLFAGPGDDVWAVEAQFYDRPTVVDAGMYLERITCPRCGADIALDWLGDLVRANSTGFDRLDARVPCCNAVGSLTDVRFEDPIGFARFVVSAMNATRAKYELDTEELTQVAGLLGHPVMQIIARY</sequence>
<reference evidence="1" key="1">
    <citation type="submission" date="2021-01" db="EMBL/GenBank/DDBJ databases">
        <title>Whole genome shotgun sequence of Actinoplanes cyaneus NBRC 14990.</title>
        <authorList>
            <person name="Komaki H."/>
            <person name="Tamura T."/>
        </authorList>
    </citation>
    <scope>NUCLEOTIDE SEQUENCE</scope>
    <source>
        <strain evidence="1">NBRC 14990</strain>
    </source>
</reference>
<dbReference type="AlphaFoldDB" id="A0A919ISH1"/>